<dbReference type="AlphaFoldDB" id="A0A9P6HKH7"/>
<feature type="compositionally biased region" description="Low complexity" evidence="2">
    <location>
        <begin position="109"/>
        <end position="133"/>
    </location>
</feature>
<sequence length="620" mass="68507">MSGVSPGQRGLRSKTSELFRDRRSNTSRLQRPDYHLVPPVPTLATPDTNKPKRKLALWGKRRKSDSVSPSQSARPSADSANLTRNSRETSGSSYRTVQSLGHELTPTRLPSKLPPLDVSPPSLDFSTSSSPFSRNHPNLSSRRSTSGGTNHRGRSSPVKAHSSRPLITLTIPPSNAFNEADEDVFISPRSAPTPPQLTVPPEYGSPVSPLSPSAPGSPLRFPIPPPQECITTSSSSPDDTPLRCDRPSEFNAKFSFPRKEDSTIRNTGRNTSLDLSTVRPLERKLNLRKAHSTASKSQVSLYSIPGLELLPDSRSARTPQPPPIPLPAPPSSFSTDTDDFVIGESITTSASSLVFVQSRTRPKTVPSPSNSPRRDEPKEEKGVAVQTQPKKRGERRNAWTADQRDQALLRVEELVEQHERERKELADRLADVERLVDDQQQVIEYLQSLAPLRENGRVDWERDIAAIMTRTPNLGSSMFPPVIAFENSSCPLKRSNTLPDGHLDRTRRYGALDGDGKRNSRDWSQFINGVSMRRMDRRGAELPDSPVVREGSEATLVSSPSDILPQIVHGPRWGDTNRGVAMLGDGKVALEDERMKQWTPNMQEILAKLRTFESTTPTPG</sequence>
<feature type="compositionally biased region" description="Low complexity" evidence="2">
    <location>
        <begin position="204"/>
        <end position="219"/>
    </location>
</feature>
<evidence type="ECO:0000313" key="3">
    <source>
        <dbReference type="EMBL" id="KAF9788071.1"/>
    </source>
</evidence>
<feature type="coiled-coil region" evidence="1">
    <location>
        <begin position="401"/>
        <end position="442"/>
    </location>
</feature>
<name>A0A9P6HKH7_9AGAM</name>
<accession>A0A9P6HKH7</accession>
<feature type="region of interest" description="Disordered" evidence="2">
    <location>
        <begin position="353"/>
        <end position="399"/>
    </location>
</feature>
<proteinExistence type="predicted"/>
<evidence type="ECO:0000256" key="2">
    <source>
        <dbReference type="SAM" id="MobiDB-lite"/>
    </source>
</evidence>
<keyword evidence="4" id="KW-1185">Reference proteome</keyword>
<protein>
    <submittedName>
        <fullName evidence="3">Uncharacterized protein</fullName>
    </submittedName>
</protein>
<feature type="region of interest" description="Disordered" evidence="2">
    <location>
        <begin position="312"/>
        <end position="338"/>
    </location>
</feature>
<feature type="compositionally biased region" description="Basic and acidic residues" evidence="2">
    <location>
        <begin position="372"/>
        <end position="382"/>
    </location>
</feature>
<organism evidence="3 4">
    <name type="scientific">Thelephora terrestris</name>
    <dbReference type="NCBI Taxonomy" id="56493"/>
    <lineage>
        <taxon>Eukaryota</taxon>
        <taxon>Fungi</taxon>
        <taxon>Dikarya</taxon>
        <taxon>Basidiomycota</taxon>
        <taxon>Agaricomycotina</taxon>
        <taxon>Agaricomycetes</taxon>
        <taxon>Thelephorales</taxon>
        <taxon>Thelephoraceae</taxon>
        <taxon>Thelephora</taxon>
    </lineage>
</organism>
<reference evidence="3" key="1">
    <citation type="journal article" date="2020" name="Nat. Commun.">
        <title>Large-scale genome sequencing of mycorrhizal fungi provides insights into the early evolution of symbiotic traits.</title>
        <authorList>
            <person name="Miyauchi S."/>
            <person name="Kiss E."/>
            <person name="Kuo A."/>
            <person name="Drula E."/>
            <person name="Kohler A."/>
            <person name="Sanchez-Garcia M."/>
            <person name="Morin E."/>
            <person name="Andreopoulos B."/>
            <person name="Barry K.W."/>
            <person name="Bonito G."/>
            <person name="Buee M."/>
            <person name="Carver A."/>
            <person name="Chen C."/>
            <person name="Cichocki N."/>
            <person name="Clum A."/>
            <person name="Culley D."/>
            <person name="Crous P.W."/>
            <person name="Fauchery L."/>
            <person name="Girlanda M."/>
            <person name="Hayes R.D."/>
            <person name="Keri Z."/>
            <person name="LaButti K."/>
            <person name="Lipzen A."/>
            <person name="Lombard V."/>
            <person name="Magnuson J."/>
            <person name="Maillard F."/>
            <person name="Murat C."/>
            <person name="Nolan M."/>
            <person name="Ohm R.A."/>
            <person name="Pangilinan J."/>
            <person name="Pereira M.F."/>
            <person name="Perotto S."/>
            <person name="Peter M."/>
            <person name="Pfister S."/>
            <person name="Riley R."/>
            <person name="Sitrit Y."/>
            <person name="Stielow J.B."/>
            <person name="Szollosi G."/>
            <person name="Zifcakova L."/>
            <person name="Stursova M."/>
            <person name="Spatafora J.W."/>
            <person name="Tedersoo L."/>
            <person name="Vaario L.M."/>
            <person name="Yamada A."/>
            <person name="Yan M."/>
            <person name="Wang P."/>
            <person name="Xu J."/>
            <person name="Bruns T."/>
            <person name="Baldrian P."/>
            <person name="Vilgalys R."/>
            <person name="Dunand C."/>
            <person name="Henrissat B."/>
            <person name="Grigoriev I.V."/>
            <person name="Hibbett D."/>
            <person name="Nagy L.G."/>
            <person name="Martin F.M."/>
        </authorList>
    </citation>
    <scope>NUCLEOTIDE SEQUENCE</scope>
    <source>
        <strain evidence="3">UH-Tt-Lm1</strain>
    </source>
</reference>
<reference evidence="3" key="2">
    <citation type="submission" date="2020-11" db="EMBL/GenBank/DDBJ databases">
        <authorList>
            <consortium name="DOE Joint Genome Institute"/>
            <person name="Kuo A."/>
            <person name="Miyauchi S."/>
            <person name="Kiss E."/>
            <person name="Drula E."/>
            <person name="Kohler A."/>
            <person name="Sanchez-Garcia M."/>
            <person name="Andreopoulos B."/>
            <person name="Barry K.W."/>
            <person name="Bonito G."/>
            <person name="Buee M."/>
            <person name="Carver A."/>
            <person name="Chen C."/>
            <person name="Cichocki N."/>
            <person name="Clum A."/>
            <person name="Culley D."/>
            <person name="Crous P.W."/>
            <person name="Fauchery L."/>
            <person name="Girlanda M."/>
            <person name="Hayes R."/>
            <person name="Keri Z."/>
            <person name="Labutti K."/>
            <person name="Lipzen A."/>
            <person name="Lombard V."/>
            <person name="Magnuson J."/>
            <person name="Maillard F."/>
            <person name="Morin E."/>
            <person name="Murat C."/>
            <person name="Nolan M."/>
            <person name="Ohm R."/>
            <person name="Pangilinan J."/>
            <person name="Pereira M."/>
            <person name="Perotto S."/>
            <person name="Peter M."/>
            <person name="Riley R."/>
            <person name="Sitrit Y."/>
            <person name="Stielow B."/>
            <person name="Szollosi G."/>
            <person name="Zifcakova L."/>
            <person name="Stursova M."/>
            <person name="Spatafora J.W."/>
            <person name="Tedersoo L."/>
            <person name="Vaario L.-M."/>
            <person name="Yamada A."/>
            <person name="Yan M."/>
            <person name="Wang P."/>
            <person name="Xu J."/>
            <person name="Bruns T."/>
            <person name="Baldrian P."/>
            <person name="Vilgalys R."/>
            <person name="Henrissat B."/>
            <person name="Grigoriev I.V."/>
            <person name="Hibbett D."/>
            <person name="Nagy L.G."/>
            <person name="Martin F.M."/>
        </authorList>
    </citation>
    <scope>NUCLEOTIDE SEQUENCE</scope>
    <source>
        <strain evidence="3">UH-Tt-Lm1</strain>
    </source>
</reference>
<dbReference type="EMBL" id="WIUZ02000004">
    <property type="protein sequence ID" value="KAF9788071.1"/>
    <property type="molecule type" value="Genomic_DNA"/>
</dbReference>
<evidence type="ECO:0000313" key="4">
    <source>
        <dbReference type="Proteomes" id="UP000736335"/>
    </source>
</evidence>
<feature type="compositionally biased region" description="Basic residues" evidence="2">
    <location>
        <begin position="51"/>
        <end position="63"/>
    </location>
</feature>
<feature type="compositionally biased region" description="Basic and acidic residues" evidence="2">
    <location>
        <begin position="14"/>
        <end position="34"/>
    </location>
</feature>
<gene>
    <name evidence="3" type="ORF">BJ322DRAFT_1106095</name>
</gene>
<evidence type="ECO:0000256" key="1">
    <source>
        <dbReference type="SAM" id="Coils"/>
    </source>
</evidence>
<feature type="compositionally biased region" description="Pro residues" evidence="2">
    <location>
        <begin position="319"/>
        <end position="330"/>
    </location>
</feature>
<comment type="caution">
    <text evidence="3">The sequence shown here is derived from an EMBL/GenBank/DDBJ whole genome shotgun (WGS) entry which is preliminary data.</text>
</comment>
<feature type="compositionally biased region" description="Polar residues" evidence="2">
    <location>
        <begin position="264"/>
        <end position="275"/>
    </location>
</feature>
<keyword evidence="1" id="KW-0175">Coiled coil</keyword>
<feature type="compositionally biased region" description="Polar residues" evidence="2">
    <location>
        <begin position="135"/>
        <end position="149"/>
    </location>
</feature>
<feature type="region of interest" description="Disordered" evidence="2">
    <location>
        <begin position="1"/>
        <end position="276"/>
    </location>
</feature>
<dbReference type="Proteomes" id="UP000736335">
    <property type="component" value="Unassembled WGS sequence"/>
</dbReference>
<feature type="compositionally biased region" description="Polar residues" evidence="2">
    <location>
        <begin position="66"/>
        <end position="99"/>
    </location>
</feature>